<evidence type="ECO:0000313" key="2">
    <source>
        <dbReference type="Proteomes" id="UP001204144"/>
    </source>
</evidence>
<sequence>MTRKYNQSKKINQSGIQKFSLVTTGRYKEVYIQKTPVVKSLSGIIKLEQDFDIKKEYSEFLIDKYK</sequence>
<reference evidence="1 2" key="1">
    <citation type="submission" date="2018-11" db="EMBL/GenBank/DDBJ databases">
        <title>Novel bacteria species description.</title>
        <authorList>
            <person name="Han J.-H."/>
        </authorList>
    </citation>
    <scope>NUCLEOTIDE SEQUENCE [LARGE SCALE GENOMIC DNA]</scope>
    <source>
        <strain evidence="1 2">KCTC23259</strain>
    </source>
</reference>
<protein>
    <submittedName>
        <fullName evidence="1">Uncharacterized protein</fullName>
    </submittedName>
</protein>
<gene>
    <name evidence="1" type="ORF">EGI31_10195</name>
</gene>
<dbReference type="AlphaFoldDB" id="A0AAE3KT48"/>
<evidence type="ECO:0000313" key="1">
    <source>
        <dbReference type="EMBL" id="MCP9763329.1"/>
    </source>
</evidence>
<dbReference type="Proteomes" id="UP001204144">
    <property type="component" value="Unassembled WGS sequence"/>
</dbReference>
<proteinExistence type="predicted"/>
<comment type="caution">
    <text evidence="1">The sequence shown here is derived from an EMBL/GenBank/DDBJ whole genome shotgun (WGS) entry which is preliminary data.</text>
</comment>
<organism evidence="1 2">
    <name type="scientific">Lacihabitans soyangensis</name>
    <dbReference type="NCBI Taxonomy" id="869394"/>
    <lineage>
        <taxon>Bacteria</taxon>
        <taxon>Pseudomonadati</taxon>
        <taxon>Bacteroidota</taxon>
        <taxon>Cytophagia</taxon>
        <taxon>Cytophagales</taxon>
        <taxon>Leadbetterellaceae</taxon>
        <taxon>Lacihabitans</taxon>
    </lineage>
</organism>
<dbReference type="EMBL" id="RJUF01000025">
    <property type="protein sequence ID" value="MCP9763329.1"/>
    <property type="molecule type" value="Genomic_DNA"/>
</dbReference>
<keyword evidence="2" id="KW-1185">Reference proteome</keyword>
<name>A0AAE3KT48_9BACT</name>
<dbReference type="RefSeq" id="WP_255037112.1">
    <property type="nucleotide sequence ID" value="NZ_RJUF01000025.1"/>
</dbReference>
<accession>A0AAE3KT48</accession>